<feature type="region of interest" description="Disordered" evidence="1">
    <location>
        <begin position="350"/>
        <end position="427"/>
    </location>
</feature>
<dbReference type="AlphaFoldDB" id="A0A1B9I8N2"/>
<dbReference type="GeneID" id="30170992"/>
<organism evidence="2">
    <name type="scientific">Kwoniella pini CBS 10737</name>
    <dbReference type="NCBI Taxonomy" id="1296096"/>
    <lineage>
        <taxon>Eukaryota</taxon>
        <taxon>Fungi</taxon>
        <taxon>Dikarya</taxon>
        <taxon>Basidiomycota</taxon>
        <taxon>Agaricomycotina</taxon>
        <taxon>Tremellomycetes</taxon>
        <taxon>Tremellales</taxon>
        <taxon>Cryptococcaceae</taxon>
        <taxon>Kwoniella</taxon>
    </lineage>
</organism>
<name>A0A1B9I8N2_9TREE</name>
<dbReference type="RefSeq" id="XP_019013126.1">
    <property type="nucleotide sequence ID" value="XM_019154386.1"/>
</dbReference>
<gene>
    <name evidence="2" type="ORF">I206_02623</name>
    <name evidence="3" type="ORF">I206_105083</name>
</gene>
<reference evidence="2" key="3">
    <citation type="submission" date="2016-07" db="EMBL/GenBank/DDBJ databases">
        <title>Evolution of pathogenesis and genome organization in the Tremellales.</title>
        <authorList>
            <person name="Cuomo C."/>
            <person name="Litvintseva A."/>
            <person name="Heitman J."/>
            <person name="Chen Y."/>
            <person name="Sun S."/>
            <person name="Springer D."/>
            <person name="Dromer F."/>
            <person name="Young S."/>
            <person name="Zeng Q."/>
            <person name="Chapman S."/>
            <person name="Gujja S."/>
            <person name="Saif S."/>
            <person name="Birren B."/>
        </authorList>
    </citation>
    <scope>NUCLEOTIDE SEQUENCE</scope>
    <source>
        <strain evidence="2">CBS 10737</strain>
    </source>
</reference>
<reference evidence="2" key="1">
    <citation type="submission" date="2013-07" db="EMBL/GenBank/DDBJ databases">
        <title>The Genome Sequence of Cryptococcus pinus CBS10737.</title>
        <authorList>
            <consortium name="The Broad Institute Genome Sequencing Platform"/>
            <person name="Cuomo C."/>
            <person name="Litvintseva A."/>
            <person name="Chen Y."/>
            <person name="Heitman J."/>
            <person name="Sun S."/>
            <person name="Springer D."/>
            <person name="Dromer F."/>
            <person name="Young S.K."/>
            <person name="Zeng Q."/>
            <person name="Gargeya S."/>
            <person name="Fitzgerald M."/>
            <person name="Abouelleil A."/>
            <person name="Alvarado L."/>
            <person name="Berlin A.M."/>
            <person name="Chapman S.B."/>
            <person name="Dewar J."/>
            <person name="Goldberg J."/>
            <person name="Griggs A."/>
            <person name="Gujja S."/>
            <person name="Hansen M."/>
            <person name="Howarth C."/>
            <person name="Imamovic A."/>
            <person name="Larimer J."/>
            <person name="McCowan C."/>
            <person name="Murphy C."/>
            <person name="Pearson M."/>
            <person name="Priest M."/>
            <person name="Roberts A."/>
            <person name="Saif S."/>
            <person name="Shea T."/>
            <person name="Sykes S."/>
            <person name="Wortman J."/>
            <person name="Nusbaum C."/>
            <person name="Birren B."/>
        </authorList>
    </citation>
    <scope>NUCLEOTIDE SEQUENCE [LARGE SCALE GENOMIC DNA]</scope>
    <source>
        <strain evidence="2">CBS 10737</strain>
    </source>
</reference>
<evidence type="ECO:0000313" key="3">
    <source>
        <dbReference type="EMBL" id="WWC71130.1"/>
    </source>
</evidence>
<sequence length="427" mass="49023">MAEIESEQSDLPLDDVYEGKVEEFSAEVIMKTRDMALHRLNKMMDDHAQGLKHIPSKHKSLPGSHGAEMRIFSIEPGENTDPSIKHEIDLLNHYIVKDSNDYSHSDTLIAYKDFQLVNGAEIFTKENDISRSAPRIKIFLESTDDTNTTDYQHGARILTSESSDCSNNIRKWNSEFKDLPWKILQEATYAKSRCRALTEMAERAHADDPIRYGKPSSRITTYNFDIRSFDDRFSKDLCMNFETAIQHLRPSKARSNDDMILNMRFPSKDLAKFSSHYGVEESILDSKSEDWDNEFKPTTKKTVTIRWSRVLNRIDDPQEYLSRPRQSSFEQADRGLQELLRGVTRIVELDDQSSVADDEHGPKSDADLPSDADNKPEYKADLYHSDEVTQEGESTNNERQSRSSQSPGTRIFDWMKSKVKQSKSGSE</sequence>
<proteinExistence type="predicted"/>
<reference evidence="3" key="2">
    <citation type="submission" date="2013-07" db="EMBL/GenBank/DDBJ databases">
        <authorList>
            <consortium name="The Broad Institute Genome Sequencing Platform"/>
            <person name="Cuomo C."/>
            <person name="Litvintseva A."/>
            <person name="Chen Y."/>
            <person name="Heitman J."/>
            <person name="Sun S."/>
            <person name="Springer D."/>
            <person name="Dromer F."/>
            <person name="Young S.K."/>
            <person name="Zeng Q."/>
            <person name="Gargeya S."/>
            <person name="Fitzgerald M."/>
            <person name="Abouelleil A."/>
            <person name="Alvarado L."/>
            <person name="Berlin A.M."/>
            <person name="Chapman S.B."/>
            <person name="Dewar J."/>
            <person name="Goldberg J."/>
            <person name="Griggs A."/>
            <person name="Gujja S."/>
            <person name="Hansen M."/>
            <person name="Howarth C."/>
            <person name="Imamovic A."/>
            <person name="Larimer J."/>
            <person name="McCowan C."/>
            <person name="Murphy C."/>
            <person name="Pearson M."/>
            <person name="Priest M."/>
            <person name="Roberts A."/>
            <person name="Saif S."/>
            <person name="Shea T."/>
            <person name="Sykes S."/>
            <person name="Wortman J."/>
            <person name="Nusbaum C."/>
            <person name="Birren B."/>
        </authorList>
    </citation>
    <scope>NUCLEOTIDE SEQUENCE</scope>
    <source>
        <strain evidence="3">CBS 10737</strain>
    </source>
</reference>
<keyword evidence="4" id="KW-1185">Reference proteome</keyword>
<reference evidence="3" key="4">
    <citation type="submission" date="2024-02" db="EMBL/GenBank/DDBJ databases">
        <title>Comparative genomics of Cryptococcus and Kwoniella reveals pathogenesis evolution and contrasting modes of karyotype evolution via chromosome fusion or intercentromeric recombination.</title>
        <authorList>
            <person name="Coelho M.A."/>
            <person name="David-Palma M."/>
            <person name="Shea T."/>
            <person name="Bowers K."/>
            <person name="McGinley-Smith S."/>
            <person name="Mohammad A.W."/>
            <person name="Gnirke A."/>
            <person name="Yurkov A.M."/>
            <person name="Nowrousian M."/>
            <person name="Sun S."/>
            <person name="Cuomo C.A."/>
            <person name="Heitman J."/>
        </authorList>
    </citation>
    <scope>NUCLEOTIDE SEQUENCE</scope>
    <source>
        <strain evidence="3">CBS 10737</strain>
    </source>
</reference>
<evidence type="ECO:0000256" key="1">
    <source>
        <dbReference type="SAM" id="MobiDB-lite"/>
    </source>
</evidence>
<dbReference type="KEGG" id="kpin:30170992"/>
<feature type="compositionally biased region" description="Polar residues" evidence="1">
    <location>
        <begin position="391"/>
        <end position="408"/>
    </location>
</feature>
<evidence type="ECO:0000313" key="2">
    <source>
        <dbReference type="EMBL" id="OCF51907.1"/>
    </source>
</evidence>
<dbReference type="Proteomes" id="UP000094020">
    <property type="component" value="Chromosome 6"/>
</dbReference>
<dbReference type="EMBL" id="CP144524">
    <property type="protein sequence ID" value="WWC71130.1"/>
    <property type="molecule type" value="Genomic_DNA"/>
</dbReference>
<feature type="compositionally biased region" description="Basic and acidic residues" evidence="1">
    <location>
        <begin position="357"/>
        <end position="387"/>
    </location>
</feature>
<protein>
    <submittedName>
        <fullName evidence="2">Uncharacterized protein</fullName>
    </submittedName>
</protein>
<dbReference type="EMBL" id="KV700115">
    <property type="protein sequence ID" value="OCF51907.1"/>
    <property type="molecule type" value="Genomic_DNA"/>
</dbReference>
<evidence type="ECO:0000313" key="4">
    <source>
        <dbReference type="Proteomes" id="UP000094020"/>
    </source>
</evidence>
<dbReference type="OrthoDB" id="10597642at2759"/>
<accession>A0A1B9I8N2</accession>